<gene>
    <name evidence="2" type="ORF">AVDCRST_MAG77-4860</name>
</gene>
<feature type="non-terminal residue" evidence="2">
    <location>
        <position position="162"/>
    </location>
</feature>
<dbReference type="EMBL" id="CADCTC010000256">
    <property type="protein sequence ID" value="CAA9292645.1"/>
    <property type="molecule type" value="Genomic_DNA"/>
</dbReference>
<protein>
    <submittedName>
        <fullName evidence="2">Uncharacterized protein</fullName>
    </submittedName>
</protein>
<evidence type="ECO:0000313" key="2">
    <source>
        <dbReference type="EMBL" id="CAA9292645.1"/>
    </source>
</evidence>
<feature type="compositionally biased region" description="Basic and acidic residues" evidence="1">
    <location>
        <begin position="52"/>
        <end position="68"/>
    </location>
</feature>
<name>A0A6J4K0K6_9CHLR</name>
<dbReference type="AlphaFoldDB" id="A0A6J4K0K6"/>
<feature type="compositionally biased region" description="Low complexity" evidence="1">
    <location>
        <begin position="87"/>
        <end position="98"/>
    </location>
</feature>
<sequence>GQDLLRGYLPRQRSGESLRLVTGDARRLLRGQPDQPAGVAPHPGQPGQQRPPWDRAAPRHPVDGERARAGQLGRDAVDDHRHGGRGRAAPRGGSRLPRGGTGGAKLPAVPGRLLPDDEQVDVRAAARVCAAGGPVGGGVRRRLGSGWPAAAEQRRVPALAVL</sequence>
<feature type="non-terminal residue" evidence="2">
    <location>
        <position position="1"/>
    </location>
</feature>
<organism evidence="2">
    <name type="scientific">uncultured Chloroflexota bacterium</name>
    <dbReference type="NCBI Taxonomy" id="166587"/>
    <lineage>
        <taxon>Bacteria</taxon>
        <taxon>Bacillati</taxon>
        <taxon>Chloroflexota</taxon>
        <taxon>environmental samples</taxon>
    </lineage>
</organism>
<evidence type="ECO:0000256" key="1">
    <source>
        <dbReference type="SAM" id="MobiDB-lite"/>
    </source>
</evidence>
<proteinExistence type="predicted"/>
<feature type="region of interest" description="Disordered" evidence="1">
    <location>
        <begin position="1"/>
        <end position="112"/>
    </location>
</feature>
<accession>A0A6J4K0K6</accession>
<feature type="compositionally biased region" description="Low complexity" evidence="1">
    <location>
        <begin position="41"/>
        <end position="51"/>
    </location>
</feature>
<feature type="region of interest" description="Disordered" evidence="1">
    <location>
        <begin position="131"/>
        <end position="150"/>
    </location>
</feature>
<reference evidence="2" key="1">
    <citation type="submission" date="2020-02" db="EMBL/GenBank/DDBJ databases">
        <authorList>
            <person name="Meier V. D."/>
        </authorList>
    </citation>
    <scope>NUCLEOTIDE SEQUENCE</scope>
    <source>
        <strain evidence="2">AVDCRST_MAG77</strain>
    </source>
</reference>